<dbReference type="OMA" id="DYEMQPS"/>
<gene>
    <name evidence="2" type="primary">Dper\GL20222</name>
    <name evidence="2" type="ORF">Dper_GL20222</name>
</gene>
<keyword evidence="3" id="KW-1185">Reference proteome</keyword>
<feature type="region of interest" description="Disordered" evidence="1">
    <location>
        <begin position="1"/>
        <end position="64"/>
    </location>
</feature>
<evidence type="ECO:0000256" key="1">
    <source>
        <dbReference type="SAM" id="MobiDB-lite"/>
    </source>
</evidence>
<evidence type="ECO:0000313" key="2">
    <source>
        <dbReference type="EMBL" id="EDW27539.1"/>
    </source>
</evidence>
<dbReference type="STRING" id="7234.B4GXR2"/>
<organism evidence="3">
    <name type="scientific">Drosophila persimilis</name>
    <name type="common">Fruit fly</name>
    <dbReference type="NCBI Taxonomy" id="7234"/>
    <lineage>
        <taxon>Eukaryota</taxon>
        <taxon>Metazoa</taxon>
        <taxon>Ecdysozoa</taxon>
        <taxon>Arthropoda</taxon>
        <taxon>Hexapoda</taxon>
        <taxon>Insecta</taxon>
        <taxon>Pterygota</taxon>
        <taxon>Neoptera</taxon>
        <taxon>Endopterygota</taxon>
        <taxon>Diptera</taxon>
        <taxon>Brachycera</taxon>
        <taxon>Muscomorpha</taxon>
        <taxon>Ephydroidea</taxon>
        <taxon>Drosophilidae</taxon>
        <taxon>Drosophila</taxon>
        <taxon>Sophophora</taxon>
    </lineage>
</organism>
<protein>
    <submittedName>
        <fullName evidence="2">GL20222</fullName>
    </submittedName>
</protein>
<feature type="compositionally biased region" description="Low complexity" evidence="1">
    <location>
        <begin position="82"/>
        <end position="156"/>
    </location>
</feature>
<dbReference type="HOGENOM" id="CLU_1236206_0_0_1"/>
<feature type="compositionally biased region" description="Basic and acidic residues" evidence="1">
    <location>
        <begin position="37"/>
        <end position="53"/>
    </location>
</feature>
<name>B4GXR2_DROPE</name>
<proteinExistence type="predicted"/>
<sequence>MYAQFSCRGRSNLAASMDIDDGPEPSCSKRSNGNDPADDKDNEMSVKRSRPDDSNESVSLPAAPVTGVQVSALDYEMQPSSAAAATGIMAEAESQPQEQQQEQQQEQPQEQQQEQPQEQQQEQQQEQPQEQQQEQQQEQPQEQQQQQEQPQQPAPLPQQALLPQQAPLPEQGPYLQQEPYPLGLPYSIVRCPVHPNRVYVFHWACLRHLAYNMPFNDKYHGRDL</sequence>
<accession>B4GXR2</accession>
<dbReference type="Proteomes" id="UP000008744">
    <property type="component" value="Unassembled WGS sequence"/>
</dbReference>
<dbReference type="EMBL" id="CH479196">
    <property type="protein sequence ID" value="EDW27539.1"/>
    <property type="molecule type" value="Genomic_DNA"/>
</dbReference>
<feature type="region of interest" description="Disordered" evidence="1">
    <location>
        <begin position="79"/>
        <end position="156"/>
    </location>
</feature>
<dbReference type="eggNOG" id="ENOG502QR16">
    <property type="taxonomic scope" value="Eukaryota"/>
</dbReference>
<reference evidence="2 3" key="1">
    <citation type="journal article" date="2007" name="Nature">
        <title>Evolution of genes and genomes on the Drosophila phylogeny.</title>
        <authorList>
            <consortium name="Drosophila 12 Genomes Consortium"/>
            <person name="Clark A.G."/>
            <person name="Eisen M.B."/>
            <person name="Smith D.R."/>
            <person name="Bergman C.M."/>
            <person name="Oliver B."/>
            <person name="Markow T.A."/>
            <person name="Kaufman T.C."/>
            <person name="Kellis M."/>
            <person name="Gelbart W."/>
            <person name="Iyer V.N."/>
            <person name="Pollard D.A."/>
            <person name="Sackton T.B."/>
            <person name="Larracuente A.M."/>
            <person name="Singh N.D."/>
            <person name="Abad J.P."/>
            <person name="Abt D.N."/>
            <person name="Adryan B."/>
            <person name="Aguade M."/>
            <person name="Akashi H."/>
            <person name="Anderson W.W."/>
            <person name="Aquadro C.F."/>
            <person name="Ardell D.H."/>
            <person name="Arguello R."/>
            <person name="Artieri C.G."/>
            <person name="Barbash D.A."/>
            <person name="Barker D."/>
            <person name="Barsanti P."/>
            <person name="Batterham P."/>
            <person name="Batzoglou S."/>
            <person name="Begun D."/>
            <person name="Bhutkar A."/>
            <person name="Blanco E."/>
            <person name="Bosak S.A."/>
            <person name="Bradley R.K."/>
            <person name="Brand A.D."/>
            <person name="Brent M.R."/>
            <person name="Brooks A.N."/>
            <person name="Brown R.H."/>
            <person name="Butlin R.K."/>
            <person name="Caggese C."/>
            <person name="Calvi B.R."/>
            <person name="Bernardo de Carvalho A."/>
            <person name="Caspi A."/>
            <person name="Castrezana S."/>
            <person name="Celniker S.E."/>
            <person name="Chang J.L."/>
            <person name="Chapple C."/>
            <person name="Chatterji S."/>
            <person name="Chinwalla A."/>
            <person name="Civetta A."/>
            <person name="Clifton S.W."/>
            <person name="Comeron J.M."/>
            <person name="Costello J.C."/>
            <person name="Coyne J.A."/>
            <person name="Daub J."/>
            <person name="David R.G."/>
            <person name="Delcher A.L."/>
            <person name="Delehaunty K."/>
            <person name="Do C.B."/>
            <person name="Ebling H."/>
            <person name="Edwards K."/>
            <person name="Eickbush T."/>
            <person name="Evans J.D."/>
            <person name="Filipski A."/>
            <person name="Findeiss S."/>
            <person name="Freyhult E."/>
            <person name="Fulton L."/>
            <person name="Fulton R."/>
            <person name="Garcia A.C."/>
            <person name="Gardiner A."/>
            <person name="Garfield D.A."/>
            <person name="Garvin B.E."/>
            <person name="Gibson G."/>
            <person name="Gilbert D."/>
            <person name="Gnerre S."/>
            <person name="Godfrey J."/>
            <person name="Good R."/>
            <person name="Gotea V."/>
            <person name="Gravely B."/>
            <person name="Greenberg A.J."/>
            <person name="Griffiths-Jones S."/>
            <person name="Gross S."/>
            <person name="Guigo R."/>
            <person name="Gustafson E.A."/>
            <person name="Haerty W."/>
            <person name="Hahn M.W."/>
            <person name="Halligan D.L."/>
            <person name="Halpern A.L."/>
            <person name="Halter G.M."/>
            <person name="Han M.V."/>
            <person name="Heger A."/>
            <person name="Hillier L."/>
            <person name="Hinrichs A.S."/>
            <person name="Holmes I."/>
            <person name="Hoskins R.A."/>
            <person name="Hubisz M.J."/>
            <person name="Hultmark D."/>
            <person name="Huntley M.A."/>
            <person name="Jaffe D.B."/>
            <person name="Jagadeeshan S."/>
            <person name="Jeck W.R."/>
            <person name="Johnson J."/>
            <person name="Jones C.D."/>
            <person name="Jordan W.C."/>
            <person name="Karpen G.H."/>
            <person name="Kataoka E."/>
            <person name="Keightley P.D."/>
            <person name="Kheradpour P."/>
            <person name="Kirkness E.F."/>
            <person name="Koerich L.B."/>
            <person name="Kristiansen K."/>
            <person name="Kudrna D."/>
            <person name="Kulathinal R.J."/>
            <person name="Kumar S."/>
            <person name="Kwok R."/>
            <person name="Lander E."/>
            <person name="Langley C.H."/>
            <person name="Lapoint R."/>
            <person name="Lazzaro B.P."/>
            <person name="Lee S.J."/>
            <person name="Levesque L."/>
            <person name="Li R."/>
            <person name="Lin C.F."/>
            <person name="Lin M.F."/>
            <person name="Lindblad-Toh K."/>
            <person name="Llopart A."/>
            <person name="Long M."/>
            <person name="Low L."/>
            <person name="Lozovsky E."/>
            <person name="Lu J."/>
            <person name="Luo M."/>
            <person name="Machado C.A."/>
            <person name="Makalowski W."/>
            <person name="Marzo M."/>
            <person name="Matsuda M."/>
            <person name="Matzkin L."/>
            <person name="McAllister B."/>
            <person name="McBride C.S."/>
            <person name="McKernan B."/>
            <person name="McKernan K."/>
            <person name="Mendez-Lago M."/>
            <person name="Minx P."/>
            <person name="Mollenhauer M.U."/>
            <person name="Montooth K."/>
            <person name="Mount S.M."/>
            <person name="Mu X."/>
            <person name="Myers E."/>
            <person name="Negre B."/>
            <person name="Newfeld S."/>
            <person name="Nielsen R."/>
            <person name="Noor M.A."/>
            <person name="O'Grady P."/>
            <person name="Pachter L."/>
            <person name="Papaceit M."/>
            <person name="Parisi M.J."/>
            <person name="Parisi M."/>
            <person name="Parts L."/>
            <person name="Pedersen J.S."/>
            <person name="Pesole G."/>
            <person name="Phillippy A.M."/>
            <person name="Ponting C.P."/>
            <person name="Pop M."/>
            <person name="Porcelli D."/>
            <person name="Powell J.R."/>
            <person name="Prohaska S."/>
            <person name="Pruitt K."/>
            <person name="Puig M."/>
            <person name="Quesneville H."/>
            <person name="Ram K.R."/>
            <person name="Rand D."/>
            <person name="Rasmussen M.D."/>
            <person name="Reed L.K."/>
            <person name="Reenan R."/>
            <person name="Reily A."/>
            <person name="Remington K.A."/>
            <person name="Rieger T.T."/>
            <person name="Ritchie M.G."/>
            <person name="Robin C."/>
            <person name="Rogers Y.H."/>
            <person name="Rohde C."/>
            <person name="Rozas J."/>
            <person name="Rubenfield M.J."/>
            <person name="Ruiz A."/>
            <person name="Russo S."/>
            <person name="Salzberg S.L."/>
            <person name="Sanchez-Gracia A."/>
            <person name="Saranga D.J."/>
            <person name="Sato H."/>
            <person name="Schaeffer S.W."/>
            <person name="Schatz M.C."/>
            <person name="Schlenke T."/>
            <person name="Schwartz R."/>
            <person name="Segarra C."/>
            <person name="Singh R.S."/>
            <person name="Sirot L."/>
            <person name="Sirota M."/>
            <person name="Sisneros N.B."/>
            <person name="Smith C.D."/>
            <person name="Smith T.F."/>
            <person name="Spieth J."/>
            <person name="Stage D.E."/>
            <person name="Stark A."/>
            <person name="Stephan W."/>
            <person name="Strausberg R.L."/>
            <person name="Strempel S."/>
            <person name="Sturgill D."/>
            <person name="Sutton G."/>
            <person name="Sutton G.G."/>
            <person name="Tao W."/>
            <person name="Teichmann S."/>
            <person name="Tobari Y.N."/>
            <person name="Tomimura Y."/>
            <person name="Tsolas J.M."/>
            <person name="Valente V.L."/>
            <person name="Venter E."/>
            <person name="Venter J.C."/>
            <person name="Vicario S."/>
            <person name="Vieira F.G."/>
            <person name="Vilella A.J."/>
            <person name="Villasante A."/>
            <person name="Walenz B."/>
            <person name="Wang J."/>
            <person name="Wasserman M."/>
            <person name="Watts T."/>
            <person name="Wilson D."/>
            <person name="Wilson R.K."/>
            <person name="Wing R.A."/>
            <person name="Wolfner M.F."/>
            <person name="Wong A."/>
            <person name="Wong G.K."/>
            <person name="Wu C.I."/>
            <person name="Wu G."/>
            <person name="Yamamoto D."/>
            <person name="Yang H.P."/>
            <person name="Yang S.P."/>
            <person name="Yorke J.A."/>
            <person name="Yoshida K."/>
            <person name="Zdobnov E."/>
            <person name="Zhang P."/>
            <person name="Zhang Y."/>
            <person name="Zimin A.V."/>
            <person name="Baldwin J."/>
            <person name="Abdouelleil A."/>
            <person name="Abdulkadir J."/>
            <person name="Abebe A."/>
            <person name="Abera B."/>
            <person name="Abreu J."/>
            <person name="Acer S.C."/>
            <person name="Aftuck L."/>
            <person name="Alexander A."/>
            <person name="An P."/>
            <person name="Anderson E."/>
            <person name="Anderson S."/>
            <person name="Arachi H."/>
            <person name="Azer M."/>
            <person name="Bachantsang P."/>
            <person name="Barry A."/>
            <person name="Bayul T."/>
            <person name="Berlin A."/>
            <person name="Bessette D."/>
            <person name="Bloom T."/>
            <person name="Blye J."/>
            <person name="Boguslavskiy L."/>
            <person name="Bonnet C."/>
            <person name="Boukhgalter B."/>
            <person name="Bourzgui I."/>
            <person name="Brown A."/>
            <person name="Cahill P."/>
            <person name="Channer S."/>
            <person name="Cheshatsang Y."/>
            <person name="Chuda L."/>
            <person name="Citroen M."/>
            <person name="Collymore A."/>
            <person name="Cooke P."/>
            <person name="Costello M."/>
            <person name="D'Aco K."/>
            <person name="Daza R."/>
            <person name="De Haan G."/>
            <person name="DeGray S."/>
            <person name="DeMaso C."/>
            <person name="Dhargay N."/>
            <person name="Dooley K."/>
            <person name="Dooley E."/>
            <person name="Doricent M."/>
            <person name="Dorje P."/>
            <person name="Dorjee K."/>
            <person name="Dupes A."/>
            <person name="Elong R."/>
            <person name="Falk J."/>
            <person name="Farina A."/>
            <person name="Faro S."/>
            <person name="Ferguson D."/>
            <person name="Fisher S."/>
            <person name="Foley C.D."/>
            <person name="Franke A."/>
            <person name="Friedrich D."/>
            <person name="Gadbois L."/>
            <person name="Gearin G."/>
            <person name="Gearin C.R."/>
            <person name="Giannoukos G."/>
            <person name="Goode T."/>
            <person name="Graham J."/>
            <person name="Grandbois E."/>
            <person name="Grewal S."/>
            <person name="Gyaltsen K."/>
            <person name="Hafez N."/>
            <person name="Hagos B."/>
            <person name="Hall J."/>
            <person name="Henson C."/>
            <person name="Hollinger A."/>
            <person name="Honan T."/>
            <person name="Huard M.D."/>
            <person name="Hughes L."/>
            <person name="Hurhula B."/>
            <person name="Husby M.E."/>
            <person name="Kamat A."/>
            <person name="Kanga B."/>
            <person name="Kashin S."/>
            <person name="Khazanovich D."/>
            <person name="Kisner P."/>
            <person name="Lance K."/>
            <person name="Lara M."/>
            <person name="Lee W."/>
            <person name="Lennon N."/>
            <person name="Letendre F."/>
            <person name="LeVine R."/>
            <person name="Lipovsky A."/>
            <person name="Liu X."/>
            <person name="Liu J."/>
            <person name="Liu S."/>
            <person name="Lokyitsang T."/>
            <person name="Lokyitsang Y."/>
            <person name="Lubonja R."/>
            <person name="Lui A."/>
            <person name="MacDonald P."/>
            <person name="Magnisalis V."/>
            <person name="Maru K."/>
            <person name="Matthews C."/>
            <person name="McCusker W."/>
            <person name="McDonough S."/>
            <person name="Mehta T."/>
            <person name="Meldrim J."/>
            <person name="Meneus L."/>
            <person name="Mihai O."/>
            <person name="Mihalev A."/>
            <person name="Mihova T."/>
            <person name="Mittelman R."/>
            <person name="Mlenga V."/>
            <person name="Montmayeur A."/>
            <person name="Mulrain L."/>
            <person name="Navidi A."/>
            <person name="Naylor J."/>
            <person name="Negash T."/>
            <person name="Nguyen T."/>
            <person name="Nguyen N."/>
            <person name="Nicol R."/>
            <person name="Norbu C."/>
            <person name="Norbu N."/>
            <person name="Novod N."/>
            <person name="O'Neill B."/>
            <person name="Osman S."/>
            <person name="Markiewicz E."/>
            <person name="Oyono O.L."/>
            <person name="Patti C."/>
            <person name="Phunkhang P."/>
            <person name="Pierre F."/>
            <person name="Priest M."/>
            <person name="Raghuraman S."/>
            <person name="Rege F."/>
            <person name="Reyes R."/>
            <person name="Rise C."/>
            <person name="Rogov P."/>
            <person name="Ross K."/>
            <person name="Ryan E."/>
            <person name="Settipalli S."/>
            <person name="Shea T."/>
            <person name="Sherpa N."/>
            <person name="Shi L."/>
            <person name="Shih D."/>
            <person name="Sparrow T."/>
            <person name="Spaulding J."/>
            <person name="Stalker J."/>
            <person name="Stange-Thomann N."/>
            <person name="Stavropoulos S."/>
            <person name="Stone C."/>
            <person name="Strader C."/>
            <person name="Tesfaye S."/>
            <person name="Thomson T."/>
            <person name="Thoulutsang Y."/>
            <person name="Thoulutsang D."/>
            <person name="Topham K."/>
            <person name="Topping I."/>
            <person name="Tsamla T."/>
            <person name="Vassiliev H."/>
            <person name="Vo A."/>
            <person name="Wangchuk T."/>
            <person name="Wangdi T."/>
            <person name="Weiand M."/>
            <person name="Wilkinson J."/>
            <person name="Wilson A."/>
            <person name="Yadav S."/>
            <person name="Young G."/>
            <person name="Yu Q."/>
            <person name="Zembek L."/>
            <person name="Zhong D."/>
            <person name="Zimmer A."/>
            <person name="Zwirko Z."/>
            <person name="Jaffe D.B."/>
            <person name="Alvarez P."/>
            <person name="Brockman W."/>
            <person name="Butler J."/>
            <person name="Chin C."/>
            <person name="Gnerre S."/>
            <person name="Grabherr M."/>
            <person name="Kleber M."/>
            <person name="Mauceli E."/>
            <person name="MacCallum I."/>
        </authorList>
    </citation>
    <scope>NUCLEOTIDE SEQUENCE [LARGE SCALE GENOMIC DNA]</scope>
    <source>
        <strain evidence="3">MSH-3 / Tucson 14011-0111.49</strain>
    </source>
</reference>
<dbReference type="AlphaFoldDB" id="B4GXR2"/>
<evidence type="ECO:0000313" key="3">
    <source>
        <dbReference type="Proteomes" id="UP000008744"/>
    </source>
</evidence>